<feature type="region of interest" description="Disordered" evidence="1">
    <location>
        <begin position="320"/>
        <end position="351"/>
    </location>
</feature>
<feature type="compositionally biased region" description="Low complexity" evidence="1">
    <location>
        <begin position="292"/>
        <end position="304"/>
    </location>
</feature>
<dbReference type="EMBL" id="JASPKZ010007148">
    <property type="protein sequence ID" value="KAJ9586538.1"/>
    <property type="molecule type" value="Genomic_DNA"/>
</dbReference>
<feature type="region of interest" description="Disordered" evidence="1">
    <location>
        <begin position="15"/>
        <end position="34"/>
    </location>
</feature>
<feature type="compositionally biased region" description="Basic and acidic residues" evidence="1">
    <location>
        <begin position="275"/>
        <end position="290"/>
    </location>
</feature>
<feature type="region of interest" description="Disordered" evidence="1">
    <location>
        <begin position="226"/>
        <end position="307"/>
    </location>
</feature>
<feature type="region of interest" description="Disordered" evidence="1">
    <location>
        <begin position="52"/>
        <end position="85"/>
    </location>
</feature>
<comment type="caution">
    <text evidence="2">The sequence shown here is derived from an EMBL/GenBank/DDBJ whole genome shotgun (WGS) entry which is preliminary data.</text>
</comment>
<feature type="region of interest" description="Disordered" evidence="1">
    <location>
        <begin position="445"/>
        <end position="495"/>
    </location>
</feature>
<feature type="region of interest" description="Disordered" evidence="1">
    <location>
        <begin position="551"/>
        <end position="644"/>
    </location>
</feature>
<feature type="compositionally biased region" description="Pro residues" evidence="1">
    <location>
        <begin position="468"/>
        <end position="479"/>
    </location>
</feature>
<feature type="compositionally biased region" description="Polar residues" evidence="1">
    <location>
        <begin position="613"/>
        <end position="625"/>
    </location>
</feature>
<protein>
    <recommendedName>
        <fullName evidence="4">Protein Shroom</fullName>
    </recommendedName>
</protein>
<proteinExistence type="predicted"/>
<feature type="region of interest" description="Disordered" evidence="1">
    <location>
        <begin position="751"/>
        <end position="802"/>
    </location>
</feature>
<feature type="compositionally biased region" description="Polar residues" evidence="1">
    <location>
        <begin position="244"/>
        <end position="255"/>
    </location>
</feature>
<dbReference type="Proteomes" id="UP001233999">
    <property type="component" value="Unassembled WGS sequence"/>
</dbReference>
<reference evidence="2" key="1">
    <citation type="journal article" date="2023" name="IScience">
        <title>Live-bearing cockroach genome reveals convergent evolutionary mechanisms linked to viviparity in insects and beyond.</title>
        <authorList>
            <person name="Fouks B."/>
            <person name="Harrison M.C."/>
            <person name="Mikhailova A.A."/>
            <person name="Marchal E."/>
            <person name="English S."/>
            <person name="Carruthers M."/>
            <person name="Jennings E.C."/>
            <person name="Chiamaka E.L."/>
            <person name="Frigard R.A."/>
            <person name="Pippel M."/>
            <person name="Attardo G.M."/>
            <person name="Benoit J.B."/>
            <person name="Bornberg-Bauer E."/>
            <person name="Tobe S.S."/>
        </authorList>
    </citation>
    <scope>NUCLEOTIDE SEQUENCE</scope>
    <source>
        <strain evidence="2">Stay&amp;Tobe</strain>
    </source>
</reference>
<sequence length="853" mass="94725">LYVDVRKCELHVCITGSQGDAGSPPPAPPVRDASSLKCIKYGPGHEKFPSWPVSAASDTPQALRAAQGGGSHRSKSWTDHTNYPKEKGITYTRPYMKRPNPAFTQQLKTVMERCEKISPETFESRSEMLDEKQGHLYLPRVDREGKALGDTDYMVPSPPERDIASKPQLTQADLEEYARSYQDPPQLTQVDLEEYARSYEESKPQAAHLTQADLEEYSRTYDEALRPQHQQQQSYAQSEGYHSYVSSTDSITTTPFLDRDSEATVRPGAGPQSSWDEHPDRERDGSHAGRDSVVTTSSGSASSSETLKWHGSLSDVSVASSSCTHHGSASSTSSRQLIAHSSRVQTPQRHHSESVLYLDNFKKNSSHKFCAFHNTTVSDDVLLHPMSPPAPQLSVAERISELERQQTRYTYLDPDKRHRVSDPTLKAIQKKALLSFYERHHSTVTARSQAWRSEPQLAQPATSVAPCPQSPPPQPPPRPRASHSARRASSASDYAGGAWREMAANKENTNSDTGSNLEAPRHQHSSSCGSLSTDLLGPLIIGPSISLDDWVPERPPKKPHLRAAFPPPVPERLPSPDLPPPSPPTVLEDEVFASDEPLPPPPPELHPTDWSEKNSSAPQRQTDNTNQRHLENSSDRNTDNKQYGSIIQRRSENMMKAIRKDTLNITRSGNNEITMQRYQQNGTSQRHLENVSRHVSNGLPLSRHADSIRSSLRYPTQKLMVNGKLAIPVSDPGKQNEAQPDLLRMVDRNFSTSISNGGDKVPDDISKVPRSPPHGKHENEVTGRLRQSEDRQSEGNSSGAQHLAKVEVSNQEHPAAVTKSTAIHSQQIKYVDQYVMTLKRACKPLTPCEKIQA</sequence>
<feature type="compositionally biased region" description="Polar residues" evidence="1">
    <location>
        <begin position="507"/>
        <end position="516"/>
    </location>
</feature>
<feature type="non-terminal residue" evidence="2">
    <location>
        <position position="1"/>
    </location>
</feature>
<dbReference type="AlphaFoldDB" id="A0AAD7ZVE0"/>
<evidence type="ECO:0000313" key="3">
    <source>
        <dbReference type="Proteomes" id="UP001233999"/>
    </source>
</evidence>
<feature type="compositionally biased region" description="Low complexity" evidence="1">
    <location>
        <begin position="320"/>
        <end position="334"/>
    </location>
</feature>
<evidence type="ECO:0008006" key="4">
    <source>
        <dbReference type="Google" id="ProtNLM"/>
    </source>
</evidence>
<feature type="compositionally biased region" description="Pro residues" evidence="1">
    <location>
        <begin position="565"/>
        <end position="584"/>
    </location>
</feature>
<feature type="region of interest" description="Disordered" evidence="1">
    <location>
        <begin position="507"/>
        <end position="530"/>
    </location>
</feature>
<keyword evidence="3" id="KW-1185">Reference proteome</keyword>
<feature type="non-terminal residue" evidence="2">
    <location>
        <position position="853"/>
    </location>
</feature>
<gene>
    <name evidence="2" type="ORF">L9F63_019816</name>
</gene>
<reference evidence="2" key="2">
    <citation type="submission" date="2023-05" db="EMBL/GenBank/DDBJ databases">
        <authorList>
            <person name="Fouks B."/>
        </authorList>
    </citation>
    <scope>NUCLEOTIDE SEQUENCE</scope>
    <source>
        <strain evidence="2">Stay&amp;Tobe</strain>
        <tissue evidence="2">Testes</tissue>
    </source>
</reference>
<evidence type="ECO:0000313" key="2">
    <source>
        <dbReference type="EMBL" id="KAJ9586538.1"/>
    </source>
</evidence>
<feature type="compositionally biased region" description="Basic and acidic residues" evidence="1">
    <location>
        <begin position="76"/>
        <end position="85"/>
    </location>
</feature>
<feature type="compositionally biased region" description="Basic and acidic residues" evidence="1">
    <location>
        <begin position="775"/>
        <end position="793"/>
    </location>
</feature>
<name>A0AAD7ZVE0_DIPPU</name>
<accession>A0AAD7ZVE0</accession>
<evidence type="ECO:0000256" key="1">
    <source>
        <dbReference type="SAM" id="MobiDB-lite"/>
    </source>
</evidence>
<organism evidence="2 3">
    <name type="scientific">Diploptera punctata</name>
    <name type="common">Pacific beetle cockroach</name>
    <dbReference type="NCBI Taxonomy" id="6984"/>
    <lineage>
        <taxon>Eukaryota</taxon>
        <taxon>Metazoa</taxon>
        <taxon>Ecdysozoa</taxon>
        <taxon>Arthropoda</taxon>
        <taxon>Hexapoda</taxon>
        <taxon>Insecta</taxon>
        <taxon>Pterygota</taxon>
        <taxon>Neoptera</taxon>
        <taxon>Polyneoptera</taxon>
        <taxon>Dictyoptera</taxon>
        <taxon>Blattodea</taxon>
        <taxon>Blaberoidea</taxon>
        <taxon>Blaberidae</taxon>
        <taxon>Diplopterinae</taxon>
        <taxon>Diploptera</taxon>
    </lineage>
</organism>
<feature type="compositionally biased region" description="Basic and acidic residues" evidence="1">
    <location>
        <begin position="626"/>
        <end position="639"/>
    </location>
</feature>